<keyword evidence="3" id="KW-1185">Reference proteome</keyword>
<dbReference type="RefSeq" id="WP_369276770.1">
    <property type="nucleotide sequence ID" value="NZ_JBJVMW010000046.1"/>
</dbReference>
<name>A0ABW9IXM6_STRGJ</name>
<organism evidence="2 3">
    <name type="scientific">Streptomyces galilaeus</name>
    <dbReference type="NCBI Taxonomy" id="33899"/>
    <lineage>
        <taxon>Bacteria</taxon>
        <taxon>Bacillati</taxon>
        <taxon>Actinomycetota</taxon>
        <taxon>Actinomycetes</taxon>
        <taxon>Kitasatosporales</taxon>
        <taxon>Streptomycetaceae</taxon>
        <taxon>Streptomyces</taxon>
    </lineage>
</organism>
<evidence type="ECO:0000313" key="2">
    <source>
        <dbReference type="EMBL" id="MFM9653191.1"/>
    </source>
</evidence>
<proteinExistence type="predicted"/>
<comment type="caution">
    <text evidence="2">The sequence shown here is derived from an EMBL/GenBank/DDBJ whole genome shotgun (WGS) entry which is preliminary data.</text>
</comment>
<feature type="compositionally biased region" description="Pro residues" evidence="1">
    <location>
        <begin position="573"/>
        <end position="592"/>
    </location>
</feature>
<dbReference type="Proteomes" id="UP001631993">
    <property type="component" value="Unassembled WGS sequence"/>
</dbReference>
<gene>
    <name evidence="2" type="ORF">ACKI1S_44760</name>
</gene>
<accession>A0ABW9IXM6</accession>
<sequence length="758" mass="81483">MTDELNVSNLQALDLDPGLTDAAAGPNMTMAAVTFQPGLLGDVIAHQAELPADRIPVLETAPTESGEVLRSADGTECFVPVAVLPTRSKRSKTPAVFLEEDDTGRWSLLVWIDLVRPDGAPPEAQPLPLSDLAAVLTATAPETSADFTSVSDLPPPEGVVRRLALAVTVDPSVMADTLRTDMNAAVVVSATVYYRDQSSSSPTPEEEEQFQIAQLSRRETLDQFRAGGGTDEQAYRLAQTLDEQIHASMLELLHVDNASMLLGPGGGGVLLHLPPSDKPNRPIYYHWNFKSGADSQEGLDPDNVWVESGAGLWLASPLPNQYFVIPHEYRLAFEVERGTPAMSVLLVREGGADGADTAAQTWKVRVRFKVVPWLDPRELEKLRAVIAELEGVPYPQLVMGGYAKATFDQSSWLKDLGGRELSSDSETTQVDARGFELVLDCSMEFYTLLAQLLAPPAGAATGVDGRVLLDLRTSPDEEAPLARREIPVRIRLDRPDDRFLTTEQITAPFPDPATWPPGWTPPFYAKVRSPGTVRADVAGVTAALLVLDPLTGVPVDRAAAAATPAAFSVGLPDAPPVQPPPEAAPAGAPPAFQPPANPPVGKGEVLLRLTQSERIPVDPRLVSSLALDFTGVTVRLDPAVMLERVHQLGTSTGLLARVDVSSYQLKHPESLPPELADVFGIDVEVRRGSADAVTVSLNRDAPEARLDLPFGFSDLVAGVRPDQPKFEYRRRNVATKGTGPYSAWESVVGKSLHVTPVT</sequence>
<evidence type="ECO:0000256" key="1">
    <source>
        <dbReference type="SAM" id="MobiDB-lite"/>
    </source>
</evidence>
<reference evidence="2 3" key="1">
    <citation type="submission" date="2024-12" db="EMBL/GenBank/DDBJ databases">
        <title>Forecasting of Potato common scab and diversities of Pathogenic streptomyces spp. in china.</title>
        <authorList>
            <person name="Handique U."/>
            <person name="Wu J."/>
        </authorList>
    </citation>
    <scope>NUCLEOTIDE SEQUENCE [LARGE SCALE GENOMIC DNA]</scope>
    <source>
        <strain evidence="2 3">ZRIMU1585</strain>
    </source>
</reference>
<feature type="region of interest" description="Disordered" evidence="1">
    <location>
        <begin position="572"/>
        <end position="592"/>
    </location>
</feature>
<evidence type="ECO:0000313" key="3">
    <source>
        <dbReference type="Proteomes" id="UP001631993"/>
    </source>
</evidence>
<dbReference type="EMBL" id="JBJVNE010000041">
    <property type="protein sequence ID" value="MFM9653191.1"/>
    <property type="molecule type" value="Genomic_DNA"/>
</dbReference>
<protein>
    <submittedName>
        <fullName evidence="2">Uncharacterized protein</fullName>
    </submittedName>
</protein>